<dbReference type="Gene3D" id="1.10.600.10">
    <property type="entry name" value="Farnesyl Diphosphate Synthase"/>
    <property type="match status" value="1"/>
</dbReference>
<sequence>MSSSVQCVSCLDAEKAVPVIGRTGLADYVRVLRAWFRGHYDWCRVTRRYNAPLT</sequence>
<dbReference type="EMBL" id="JBEPFB010000003">
    <property type="protein sequence ID" value="MER7372462.1"/>
    <property type="molecule type" value="Genomic_DNA"/>
</dbReference>
<organism evidence="1 2">
    <name type="scientific">Streptomyces lanatus</name>
    <dbReference type="NCBI Taxonomy" id="66900"/>
    <lineage>
        <taxon>Bacteria</taxon>
        <taxon>Bacillati</taxon>
        <taxon>Actinomycetota</taxon>
        <taxon>Actinomycetes</taxon>
        <taxon>Kitasatosporales</taxon>
        <taxon>Streptomycetaceae</taxon>
        <taxon>Streptomyces</taxon>
    </lineage>
</organism>
<keyword evidence="2" id="KW-1185">Reference proteome</keyword>
<gene>
    <name evidence="1" type="ORF">ABT384_07325</name>
</gene>
<accession>A0ABV1XLH5</accession>
<dbReference type="Proteomes" id="UP001486207">
    <property type="component" value="Unassembled WGS sequence"/>
</dbReference>
<reference evidence="1 2" key="1">
    <citation type="submission" date="2024-06" db="EMBL/GenBank/DDBJ databases">
        <title>The Natural Products Discovery Center: Release of the First 8490 Sequenced Strains for Exploring Actinobacteria Biosynthetic Diversity.</title>
        <authorList>
            <person name="Kalkreuter E."/>
            <person name="Kautsar S.A."/>
            <person name="Yang D."/>
            <person name="Bader C.D."/>
            <person name="Teijaro C.N."/>
            <person name="Fluegel L."/>
            <person name="Davis C.M."/>
            <person name="Simpson J.R."/>
            <person name="Lauterbach L."/>
            <person name="Steele A.D."/>
            <person name="Gui C."/>
            <person name="Meng S."/>
            <person name="Li G."/>
            <person name="Viehrig K."/>
            <person name="Ye F."/>
            <person name="Su P."/>
            <person name="Kiefer A.F."/>
            <person name="Nichols A."/>
            <person name="Cepeda A.J."/>
            <person name="Yan W."/>
            <person name="Fan B."/>
            <person name="Jiang Y."/>
            <person name="Adhikari A."/>
            <person name="Zheng C.-J."/>
            <person name="Schuster L."/>
            <person name="Cowan T.M."/>
            <person name="Smanski M.J."/>
            <person name="Chevrette M.G."/>
            <person name="De Carvalho L.P.S."/>
            <person name="Shen B."/>
        </authorList>
    </citation>
    <scope>NUCLEOTIDE SEQUENCE [LARGE SCALE GENOMIC DNA]</scope>
    <source>
        <strain evidence="1 2">NPDC000155</strain>
    </source>
</reference>
<evidence type="ECO:0000313" key="2">
    <source>
        <dbReference type="Proteomes" id="UP001486207"/>
    </source>
</evidence>
<evidence type="ECO:0008006" key="3">
    <source>
        <dbReference type="Google" id="ProtNLM"/>
    </source>
</evidence>
<dbReference type="SUPFAM" id="SSF48576">
    <property type="entry name" value="Terpenoid synthases"/>
    <property type="match status" value="1"/>
</dbReference>
<proteinExistence type="predicted"/>
<protein>
    <recommendedName>
        <fullName evidence="3">Transposase</fullName>
    </recommendedName>
</protein>
<evidence type="ECO:0000313" key="1">
    <source>
        <dbReference type="EMBL" id="MER7372462.1"/>
    </source>
</evidence>
<name>A0ABV1XLH5_9ACTN</name>
<dbReference type="RefSeq" id="WP_190069926.1">
    <property type="nucleotide sequence ID" value="NZ_BNBM01000004.1"/>
</dbReference>
<dbReference type="InterPro" id="IPR008949">
    <property type="entry name" value="Isoprenoid_synthase_dom_sf"/>
</dbReference>
<comment type="caution">
    <text evidence="1">The sequence shown here is derived from an EMBL/GenBank/DDBJ whole genome shotgun (WGS) entry which is preliminary data.</text>
</comment>